<keyword evidence="1" id="KW-0812">Transmembrane</keyword>
<dbReference type="Proteomes" id="UP000195570">
    <property type="component" value="Unassembled WGS sequence"/>
</dbReference>
<gene>
    <name evidence="2" type="ORF">TEOVI_000408400</name>
</gene>
<accession>A0A1G4IJK4</accession>
<dbReference type="GeneID" id="92378024"/>
<evidence type="ECO:0000313" key="3">
    <source>
        <dbReference type="Proteomes" id="UP000195570"/>
    </source>
</evidence>
<dbReference type="RefSeq" id="XP_067082995.1">
    <property type="nucleotide sequence ID" value="XM_067226894.1"/>
</dbReference>
<dbReference type="VEuPathDB" id="TriTrypDB:TEOVI_000408400"/>
<protein>
    <submittedName>
        <fullName evidence="2">Uncharacterized protein</fullName>
    </submittedName>
</protein>
<proteinExistence type="predicted"/>
<dbReference type="EMBL" id="CZPT02001878">
    <property type="protein sequence ID" value="SCU72507.1"/>
    <property type="molecule type" value="Genomic_DNA"/>
</dbReference>
<keyword evidence="1" id="KW-0472">Membrane</keyword>
<feature type="transmembrane region" description="Helical" evidence="1">
    <location>
        <begin position="26"/>
        <end position="54"/>
    </location>
</feature>
<evidence type="ECO:0000256" key="1">
    <source>
        <dbReference type="SAM" id="Phobius"/>
    </source>
</evidence>
<evidence type="ECO:0000313" key="2">
    <source>
        <dbReference type="EMBL" id="SCU72507.1"/>
    </source>
</evidence>
<sequence>MPALFLAVLVMVPGLAVMPALAPVVLVMVLALVTVMPAPATVVLAMVTVLVVVVEAAPAPDLLIAVRISHFRCSVSWLVLTNCPNVS</sequence>
<reference evidence="2" key="1">
    <citation type="submission" date="2016-09" db="EMBL/GenBank/DDBJ databases">
        <authorList>
            <person name="Hebert L."/>
            <person name="Moumen B."/>
        </authorList>
    </citation>
    <scope>NUCLEOTIDE SEQUENCE [LARGE SCALE GENOMIC DNA]</scope>
    <source>
        <strain evidence="2">OVI</strain>
    </source>
</reference>
<dbReference type="AlphaFoldDB" id="A0A1G4IJK4"/>
<name>A0A1G4IJK4_TRYEQ</name>
<keyword evidence="1" id="KW-1133">Transmembrane helix</keyword>
<keyword evidence="3" id="KW-1185">Reference proteome</keyword>
<comment type="caution">
    <text evidence="2">The sequence shown here is derived from an EMBL/GenBank/DDBJ whole genome shotgun (WGS) entry which is preliminary data.</text>
</comment>
<organism evidence="2 3">
    <name type="scientific">Trypanosoma equiperdum</name>
    <dbReference type="NCBI Taxonomy" id="5694"/>
    <lineage>
        <taxon>Eukaryota</taxon>
        <taxon>Discoba</taxon>
        <taxon>Euglenozoa</taxon>
        <taxon>Kinetoplastea</taxon>
        <taxon>Metakinetoplastina</taxon>
        <taxon>Trypanosomatida</taxon>
        <taxon>Trypanosomatidae</taxon>
        <taxon>Trypanosoma</taxon>
    </lineage>
</organism>